<evidence type="ECO:0000259" key="1">
    <source>
        <dbReference type="Pfam" id="PF01408"/>
    </source>
</evidence>
<dbReference type="SUPFAM" id="SSF51735">
    <property type="entry name" value="NAD(P)-binding Rossmann-fold domains"/>
    <property type="match status" value="1"/>
</dbReference>
<dbReference type="OrthoDB" id="446809at2759"/>
<proteinExistence type="predicted"/>
<dbReference type="InterPro" id="IPR000683">
    <property type="entry name" value="Gfo/Idh/MocA-like_OxRdtase_N"/>
</dbReference>
<keyword evidence="4" id="KW-1185">Reference proteome</keyword>
<dbReference type="InterPro" id="IPR051450">
    <property type="entry name" value="Gfo/Idh/MocA_Oxidoreductases"/>
</dbReference>
<reference evidence="3 4" key="1">
    <citation type="journal article" date="2018" name="Front. Microbiol.">
        <title>Genome-Wide Analysis of Corynespora cassiicola Leaf Fall Disease Putative Effectors.</title>
        <authorList>
            <person name="Lopez D."/>
            <person name="Ribeiro S."/>
            <person name="Label P."/>
            <person name="Fumanal B."/>
            <person name="Venisse J.S."/>
            <person name="Kohler A."/>
            <person name="de Oliveira R.R."/>
            <person name="Labutti K."/>
            <person name="Lipzen A."/>
            <person name="Lail K."/>
            <person name="Bauer D."/>
            <person name="Ohm R.A."/>
            <person name="Barry K.W."/>
            <person name="Spatafora J."/>
            <person name="Grigoriev I.V."/>
            <person name="Martin F.M."/>
            <person name="Pujade-Renaud V."/>
        </authorList>
    </citation>
    <scope>NUCLEOTIDE SEQUENCE [LARGE SCALE GENOMIC DNA]</scope>
    <source>
        <strain evidence="3 4">Philippines</strain>
    </source>
</reference>
<feature type="domain" description="Gfo/Idh/MocA-like oxidoreductase C-terminal" evidence="2">
    <location>
        <begin position="142"/>
        <end position="348"/>
    </location>
</feature>
<evidence type="ECO:0000313" key="3">
    <source>
        <dbReference type="EMBL" id="PSN66784.1"/>
    </source>
</evidence>
<dbReference type="Gene3D" id="3.30.360.10">
    <property type="entry name" value="Dihydrodipicolinate Reductase, domain 2"/>
    <property type="match status" value="1"/>
</dbReference>
<dbReference type="Gene3D" id="3.40.50.720">
    <property type="entry name" value="NAD(P)-binding Rossmann-like Domain"/>
    <property type="match status" value="1"/>
</dbReference>
<dbReference type="EMBL" id="KZ678135">
    <property type="protein sequence ID" value="PSN66784.1"/>
    <property type="molecule type" value="Genomic_DNA"/>
</dbReference>
<dbReference type="Pfam" id="PF02894">
    <property type="entry name" value="GFO_IDH_MocA_C"/>
    <property type="match status" value="1"/>
</dbReference>
<sequence length="354" mass="38836">MSTPAPIRIAVVGTGLIGPRHAEAVLKESDAHLACIVDPSPAAEAVAAGFQCPLYKSVQAMLDSPRKPDAALVCTPNHTHVAISKELLEGGVHVLCEKPISVDIDSGRELIECAEKHNRRLLVGHHRRFNRYVVTVKSLLPSLGRIIAVNGLWTIYKPSEYFDPPAEWRQLDTAGPILINLVHEIDILHHLFGPIIRVFAEKSISQRGHEAEEGAAVTLRFANGIVGTFLLSDAVVSPYNFEGGTGENPTIPKSGQDFYRVFGTEGSLSVPDMTRWSYKGPRSWNSELGHEKLEVPEMKVPFELQIEHFIRVIRGVEDPSCTGSDGLRALVVCDAIKESLKSEQPVTIPLDEQI</sequence>
<dbReference type="AlphaFoldDB" id="A0A2T2NMY7"/>
<gene>
    <name evidence="3" type="ORF">BS50DRAFT_373477</name>
</gene>
<name>A0A2T2NMY7_CORCC</name>
<evidence type="ECO:0000259" key="2">
    <source>
        <dbReference type="Pfam" id="PF02894"/>
    </source>
</evidence>
<dbReference type="Pfam" id="PF01408">
    <property type="entry name" value="GFO_IDH_MocA"/>
    <property type="match status" value="1"/>
</dbReference>
<dbReference type="STRING" id="1448308.A0A2T2NMY7"/>
<organism evidence="3 4">
    <name type="scientific">Corynespora cassiicola Philippines</name>
    <dbReference type="NCBI Taxonomy" id="1448308"/>
    <lineage>
        <taxon>Eukaryota</taxon>
        <taxon>Fungi</taxon>
        <taxon>Dikarya</taxon>
        <taxon>Ascomycota</taxon>
        <taxon>Pezizomycotina</taxon>
        <taxon>Dothideomycetes</taxon>
        <taxon>Pleosporomycetidae</taxon>
        <taxon>Pleosporales</taxon>
        <taxon>Corynesporascaceae</taxon>
        <taxon>Corynespora</taxon>
    </lineage>
</organism>
<dbReference type="GO" id="GO:0000166">
    <property type="term" value="F:nucleotide binding"/>
    <property type="evidence" value="ECO:0007669"/>
    <property type="project" value="InterPro"/>
</dbReference>
<evidence type="ECO:0008006" key="5">
    <source>
        <dbReference type="Google" id="ProtNLM"/>
    </source>
</evidence>
<accession>A0A2T2NMY7</accession>
<dbReference type="InterPro" id="IPR036291">
    <property type="entry name" value="NAD(P)-bd_dom_sf"/>
</dbReference>
<evidence type="ECO:0000313" key="4">
    <source>
        <dbReference type="Proteomes" id="UP000240883"/>
    </source>
</evidence>
<dbReference type="PANTHER" id="PTHR43377">
    <property type="entry name" value="BILIVERDIN REDUCTASE A"/>
    <property type="match status" value="1"/>
</dbReference>
<dbReference type="InterPro" id="IPR004104">
    <property type="entry name" value="Gfo/Idh/MocA-like_OxRdtase_C"/>
</dbReference>
<dbReference type="PANTHER" id="PTHR43377:SF1">
    <property type="entry name" value="BILIVERDIN REDUCTASE A"/>
    <property type="match status" value="1"/>
</dbReference>
<dbReference type="SUPFAM" id="SSF55347">
    <property type="entry name" value="Glyceraldehyde-3-phosphate dehydrogenase-like, C-terminal domain"/>
    <property type="match status" value="1"/>
</dbReference>
<dbReference type="Proteomes" id="UP000240883">
    <property type="component" value="Unassembled WGS sequence"/>
</dbReference>
<feature type="domain" description="Gfo/Idh/MocA-like oxidoreductase N-terminal" evidence="1">
    <location>
        <begin position="7"/>
        <end position="125"/>
    </location>
</feature>
<protein>
    <recommendedName>
        <fullName evidence="5">NAD(P)-binding protein</fullName>
    </recommendedName>
</protein>